<feature type="chain" id="PRO_5037754883" evidence="2">
    <location>
        <begin position="22"/>
        <end position="187"/>
    </location>
</feature>
<feature type="compositionally biased region" description="Polar residues" evidence="1">
    <location>
        <begin position="140"/>
        <end position="170"/>
    </location>
</feature>
<keyword evidence="3" id="KW-1185">Reference proteome</keyword>
<protein>
    <submittedName>
        <fullName evidence="4">Uncharacterized protein</fullName>
    </submittedName>
</protein>
<accession>A0A915NQB0</accession>
<reference evidence="4" key="1">
    <citation type="submission" date="2022-11" db="UniProtKB">
        <authorList>
            <consortium name="WormBaseParasite"/>
        </authorList>
    </citation>
    <scope>IDENTIFICATION</scope>
</reference>
<feature type="compositionally biased region" description="Low complexity" evidence="1">
    <location>
        <begin position="45"/>
        <end position="58"/>
    </location>
</feature>
<feature type="signal peptide" evidence="2">
    <location>
        <begin position="1"/>
        <end position="21"/>
    </location>
</feature>
<organism evidence="3 4">
    <name type="scientific">Meloidogyne floridensis</name>
    <dbReference type="NCBI Taxonomy" id="298350"/>
    <lineage>
        <taxon>Eukaryota</taxon>
        <taxon>Metazoa</taxon>
        <taxon>Ecdysozoa</taxon>
        <taxon>Nematoda</taxon>
        <taxon>Chromadorea</taxon>
        <taxon>Rhabditida</taxon>
        <taxon>Tylenchina</taxon>
        <taxon>Tylenchomorpha</taxon>
        <taxon>Tylenchoidea</taxon>
        <taxon>Meloidogynidae</taxon>
        <taxon>Meloidogyninae</taxon>
        <taxon>Meloidogyne</taxon>
    </lineage>
</organism>
<feature type="compositionally biased region" description="Polar residues" evidence="1">
    <location>
        <begin position="81"/>
        <end position="115"/>
    </location>
</feature>
<dbReference type="AlphaFoldDB" id="A0A915NQB0"/>
<proteinExistence type="predicted"/>
<evidence type="ECO:0000313" key="4">
    <source>
        <dbReference type="WBParaSite" id="scf7180000419433.g3764"/>
    </source>
</evidence>
<evidence type="ECO:0000313" key="3">
    <source>
        <dbReference type="Proteomes" id="UP000887560"/>
    </source>
</evidence>
<evidence type="ECO:0000256" key="2">
    <source>
        <dbReference type="SAM" id="SignalP"/>
    </source>
</evidence>
<evidence type="ECO:0000256" key="1">
    <source>
        <dbReference type="SAM" id="MobiDB-lite"/>
    </source>
</evidence>
<feature type="region of interest" description="Disordered" evidence="1">
    <location>
        <begin position="27"/>
        <end position="187"/>
    </location>
</feature>
<dbReference type="WBParaSite" id="scf7180000419433.g3764">
    <property type="protein sequence ID" value="scf7180000419433.g3764"/>
    <property type="gene ID" value="scf7180000419433.g3764"/>
</dbReference>
<sequence length="187" mass="21121">MRVFDVVLILLFVMFWKEIDSATRSGRNFHPQVPQQPTEEAFQASTSRGTGGTTQTTRQRGHLSKEDIAPREYLTNRPRTRSQTLREGASQSSDQQFSPHPSTISGNEGTVQTTRPRNRGQPSEEAGIQREYIKNRSRTRSQTLRGGTSHTSAPQPTQIEIDNPQENQQENVEHDQVRQTVPGEVIL</sequence>
<name>A0A915NQB0_9BILA</name>
<dbReference type="Proteomes" id="UP000887560">
    <property type="component" value="Unplaced"/>
</dbReference>
<keyword evidence="2" id="KW-0732">Signal</keyword>